<protein>
    <recommendedName>
        <fullName evidence="3">HNH domain-containing protein</fullName>
    </recommendedName>
</protein>
<sequence>MNERSTVCALCGRATWLTFHHLIPKKVHRRKRFRKSCSQQQLNAGIWVCRPCHSAIHRFIDEMSLAKNYASLEALKTHPMLVRHCQWQSKQRRELK</sequence>
<dbReference type="AlphaFoldDB" id="A0A2S2E397"/>
<gene>
    <name evidence="1" type="ORF">HMF8227_01640</name>
</gene>
<keyword evidence="2" id="KW-1185">Reference proteome</keyword>
<name>A0A2S2E397_9ALTE</name>
<dbReference type="PANTHER" id="PTHR37827">
    <property type="entry name" value="TUDOR DOMAIN-CONTAINING PROTEIN"/>
    <property type="match status" value="1"/>
</dbReference>
<dbReference type="EMBL" id="CP029347">
    <property type="protein sequence ID" value="AWL12113.1"/>
    <property type="molecule type" value="Genomic_DNA"/>
</dbReference>
<evidence type="ECO:0000313" key="2">
    <source>
        <dbReference type="Proteomes" id="UP000245728"/>
    </source>
</evidence>
<dbReference type="Proteomes" id="UP000245728">
    <property type="component" value="Chromosome"/>
</dbReference>
<reference evidence="1 2" key="1">
    <citation type="submission" date="2018-05" db="EMBL/GenBank/DDBJ databases">
        <title>Salinimonas sp. HMF8227 Genome sequencing and assembly.</title>
        <authorList>
            <person name="Kang H."/>
            <person name="Kang J."/>
            <person name="Cha I."/>
            <person name="Kim H."/>
            <person name="Joh K."/>
        </authorList>
    </citation>
    <scope>NUCLEOTIDE SEQUENCE [LARGE SCALE GENOMIC DNA]</scope>
    <source>
        <strain evidence="1 2">HMF8227</strain>
    </source>
</reference>
<evidence type="ECO:0008006" key="3">
    <source>
        <dbReference type="Google" id="ProtNLM"/>
    </source>
</evidence>
<organism evidence="1 2">
    <name type="scientific">Saliniradius amylolyticus</name>
    <dbReference type="NCBI Taxonomy" id="2183582"/>
    <lineage>
        <taxon>Bacteria</taxon>
        <taxon>Pseudomonadati</taxon>
        <taxon>Pseudomonadota</taxon>
        <taxon>Gammaproteobacteria</taxon>
        <taxon>Alteromonadales</taxon>
        <taxon>Alteromonadaceae</taxon>
        <taxon>Saliniradius</taxon>
    </lineage>
</organism>
<dbReference type="OrthoDB" id="9802640at2"/>
<evidence type="ECO:0000313" key="1">
    <source>
        <dbReference type="EMBL" id="AWL12113.1"/>
    </source>
</evidence>
<dbReference type="RefSeq" id="WP_109339716.1">
    <property type="nucleotide sequence ID" value="NZ_CP029347.1"/>
</dbReference>
<proteinExistence type="predicted"/>
<dbReference type="KEGG" id="salh:HMF8227_01640"/>
<accession>A0A2S2E397</accession>
<dbReference type="PANTHER" id="PTHR37827:SF1">
    <property type="entry name" value="HNH DOMAIN-CONTAINING PROTEIN"/>
    <property type="match status" value="1"/>
</dbReference>